<feature type="transmembrane region" description="Helical" evidence="5">
    <location>
        <begin position="39"/>
        <end position="60"/>
    </location>
</feature>
<reference evidence="8" key="1">
    <citation type="submission" date="2025-08" db="UniProtKB">
        <authorList>
            <consortium name="RefSeq"/>
        </authorList>
    </citation>
    <scope>IDENTIFICATION</scope>
</reference>
<evidence type="ECO:0000256" key="1">
    <source>
        <dbReference type="ARBA" id="ARBA00004141"/>
    </source>
</evidence>
<dbReference type="PANTHER" id="PTHR46346">
    <property type="entry name" value="PHOSPHATIDYLINOSITOL N-ACETYLGLUCOSAMINYLTRANSFERASE SUBUNIT P"/>
    <property type="match status" value="1"/>
</dbReference>
<evidence type="ECO:0000256" key="3">
    <source>
        <dbReference type="ARBA" id="ARBA00022989"/>
    </source>
</evidence>
<evidence type="ECO:0000256" key="4">
    <source>
        <dbReference type="ARBA" id="ARBA00023136"/>
    </source>
</evidence>
<keyword evidence="7" id="KW-1185">Reference proteome</keyword>
<sequence length="108" mass="12267">MIGAQITFIAYLAWAYIPSRSWASIGITYLPDKYWAIALPSWLIVSVLTFACCIYPGYILSCSPTNTNLIEDSVTSYDVVKHFDGVDIEPLRDIPISKINQTLYRKRE</sequence>
<dbReference type="RefSeq" id="XP_003747274.1">
    <property type="nucleotide sequence ID" value="XM_003747226.1"/>
</dbReference>
<feature type="domain" description="PIG-P" evidence="6">
    <location>
        <begin position="2"/>
        <end position="104"/>
    </location>
</feature>
<gene>
    <name evidence="8" type="primary">LOC100906668</name>
</gene>
<organism evidence="7 8">
    <name type="scientific">Galendromus occidentalis</name>
    <name type="common">western predatory mite</name>
    <dbReference type="NCBI Taxonomy" id="34638"/>
    <lineage>
        <taxon>Eukaryota</taxon>
        <taxon>Metazoa</taxon>
        <taxon>Ecdysozoa</taxon>
        <taxon>Arthropoda</taxon>
        <taxon>Chelicerata</taxon>
        <taxon>Arachnida</taxon>
        <taxon>Acari</taxon>
        <taxon>Parasitiformes</taxon>
        <taxon>Mesostigmata</taxon>
        <taxon>Gamasina</taxon>
        <taxon>Phytoseioidea</taxon>
        <taxon>Phytoseiidae</taxon>
        <taxon>Typhlodrominae</taxon>
        <taxon>Galendromus</taxon>
    </lineage>
</organism>
<keyword evidence="4 5" id="KW-0472">Membrane</keyword>
<protein>
    <submittedName>
        <fullName evidence="8">Phosphatidylinositol N-acetylglucosaminyltransferase subunit P-like</fullName>
    </submittedName>
</protein>
<dbReference type="AlphaFoldDB" id="A0AAJ6W0F5"/>
<evidence type="ECO:0000259" key="6">
    <source>
        <dbReference type="Pfam" id="PF08510"/>
    </source>
</evidence>
<dbReference type="GO" id="GO:0006506">
    <property type="term" value="P:GPI anchor biosynthetic process"/>
    <property type="evidence" value="ECO:0007669"/>
    <property type="project" value="TreeGrafter"/>
</dbReference>
<dbReference type="Pfam" id="PF08510">
    <property type="entry name" value="PIG-P"/>
    <property type="match status" value="1"/>
</dbReference>
<dbReference type="InterPro" id="IPR013717">
    <property type="entry name" value="PIG-P"/>
</dbReference>
<accession>A0AAJ6W0F5</accession>
<keyword evidence="3 5" id="KW-1133">Transmembrane helix</keyword>
<dbReference type="GeneID" id="100906668"/>
<evidence type="ECO:0000313" key="7">
    <source>
        <dbReference type="Proteomes" id="UP000694867"/>
    </source>
</evidence>
<dbReference type="PANTHER" id="PTHR46346:SF1">
    <property type="entry name" value="PHOSPHATIDYLINOSITOL N-ACETYLGLUCOSAMINYLTRANSFERASE SUBUNIT P"/>
    <property type="match status" value="1"/>
</dbReference>
<evidence type="ECO:0000256" key="5">
    <source>
        <dbReference type="SAM" id="Phobius"/>
    </source>
</evidence>
<evidence type="ECO:0000313" key="8">
    <source>
        <dbReference type="RefSeq" id="XP_003747274.1"/>
    </source>
</evidence>
<dbReference type="KEGG" id="goe:100906668"/>
<evidence type="ECO:0000256" key="2">
    <source>
        <dbReference type="ARBA" id="ARBA00022692"/>
    </source>
</evidence>
<dbReference type="InterPro" id="IPR052263">
    <property type="entry name" value="GPI_Anchor_Biosynth"/>
</dbReference>
<name>A0AAJ6W0F5_9ACAR</name>
<comment type="subcellular location">
    <subcellularLocation>
        <location evidence="1">Membrane</location>
        <topology evidence="1">Multi-pass membrane protein</topology>
    </subcellularLocation>
</comment>
<keyword evidence="2 5" id="KW-0812">Transmembrane</keyword>
<dbReference type="GO" id="GO:0005783">
    <property type="term" value="C:endoplasmic reticulum"/>
    <property type="evidence" value="ECO:0007669"/>
    <property type="project" value="TreeGrafter"/>
</dbReference>
<proteinExistence type="predicted"/>
<dbReference type="Proteomes" id="UP000694867">
    <property type="component" value="Unplaced"/>
</dbReference>
<dbReference type="GO" id="GO:0016020">
    <property type="term" value="C:membrane"/>
    <property type="evidence" value="ECO:0007669"/>
    <property type="project" value="UniProtKB-SubCell"/>
</dbReference>